<dbReference type="OrthoDB" id="10252171at2759"/>
<dbReference type="EMBL" id="JAPZBU010000008">
    <property type="protein sequence ID" value="KAJ5392203.1"/>
    <property type="molecule type" value="Genomic_DNA"/>
</dbReference>
<dbReference type="GO" id="GO:0004672">
    <property type="term" value="F:protein kinase activity"/>
    <property type="evidence" value="ECO:0007669"/>
    <property type="project" value="InterPro"/>
</dbReference>
<protein>
    <recommendedName>
        <fullName evidence="1">Serine-threonine/tyrosine-protein kinase catalytic domain-containing protein</fullName>
    </recommendedName>
</protein>
<reference evidence="2" key="2">
    <citation type="journal article" date="2023" name="IMA Fungus">
        <title>Comparative genomic study of the Penicillium genus elucidates a diverse pangenome and 15 lateral gene transfer events.</title>
        <authorList>
            <person name="Petersen C."/>
            <person name="Sorensen T."/>
            <person name="Nielsen M.R."/>
            <person name="Sondergaard T.E."/>
            <person name="Sorensen J.L."/>
            <person name="Fitzpatrick D.A."/>
            <person name="Frisvad J.C."/>
            <person name="Nielsen K.L."/>
        </authorList>
    </citation>
    <scope>NUCLEOTIDE SEQUENCE</scope>
    <source>
        <strain evidence="2">IBT 29677</strain>
    </source>
</reference>
<sequence length="174" mass="20436">MKINFYEQGAWFPLRPQRREVSRTSTPNFLSLLASFAYKALREIATYKCLTMPPWLSDLVLDTQIRVEFDSQVVYRFTFESARVSGKYVRRQERRQAWKEDRFLGDGSFGDVYLHQCSSSENETQLQAVKTIDKARMAKQKIDIYKEIEAIAKFSQQKVRPLIIPTWILLILSI</sequence>
<dbReference type="RefSeq" id="XP_056487881.1">
    <property type="nucleotide sequence ID" value="XM_056632330.1"/>
</dbReference>
<dbReference type="GeneID" id="81371310"/>
<dbReference type="Pfam" id="PF07714">
    <property type="entry name" value="PK_Tyr_Ser-Thr"/>
    <property type="match status" value="1"/>
</dbReference>
<dbReference type="Gene3D" id="3.30.200.20">
    <property type="entry name" value="Phosphorylase Kinase, domain 1"/>
    <property type="match status" value="1"/>
</dbReference>
<dbReference type="AlphaFoldDB" id="A0A9W9VZE5"/>
<reference evidence="2" key="1">
    <citation type="submission" date="2022-12" db="EMBL/GenBank/DDBJ databases">
        <authorList>
            <person name="Petersen C."/>
        </authorList>
    </citation>
    <scope>NUCLEOTIDE SEQUENCE</scope>
    <source>
        <strain evidence="2">IBT 29677</strain>
    </source>
</reference>
<proteinExistence type="predicted"/>
<gene>
    <name evidence="2" type="ORF">N7509_007693</name>
</gene>
<dbReference type="Proteomes" id="UP001147747">
    <property type="component" value="Unassembled WGS sequence"/>
</dbReference>
<evidence type="ECO:0000313" key="3">
    <source>
        <dbReference type="Proteomes" id="UP001147747"/>
    </source>
</evidence>
<name>A0A9W9VZE5_9EURO</name>
<evidence type="ECO:0000313" key="2">
    <source>
        <dbReference type="EMBL" id="KAJ5392203.1"/>
    </source>
</evidence>
<keyword evidence="3" id="KW-1185">Reference proteome</keyword>
<dbReference type="InterPro" id="IPR001245">
    <property type="entry name" value="Ser-Thr/Tyr_kinase_cat_dom"/>
</dbReference>
<organism evidence="2 3">
    <name type="scientific">Penicillium cosmopolitanum</name>
    <dbReference type="NCBI Taxonomy" id="1131564"/>
    <lineage>
        <taxon>Eukaryota</taxon>
        <taxon>Fungi</taxon>
        <taxon>Dikarya</taxon>
        <taxon>Ascomycota</taxon>
        <taxon>Pezizomycotina</taxon>
        <taxon>Eurotiomycetes</taxon>
        <taxon>Eurotiomycetidae</taxon>
        <taxon>Eurotiales</taxon>
        <taxon>Aspergillaceae</taxon>
        <taxon>Penicillium</taxon>
    </lineage>
</organism>
<feature type="domain" description="Serine-threonine/tyrosine-protein kinase catalytic" evidence="1">
    <location>
        <begin position="101"/>
        <end position="160"/>
    </location>
</feature>
<evidence type="ECO:0000259" key="1">
    <source>
        <dbReference type="Pfam" id="PF07714"/>
    </source>
</evidence>
<dbReference type="InterPro" id="IPR011009">
    <property type="entry name" value="Kinase-like_dom_sf"/>
</dbReference>
<accession>A0A9W9VZE5</accession>
<comment type="caution">
    <text evidence="2">The sequence shown here is derived from an EMBL/GenBank/DDBJ whole genome shotgun (WGS) entry which is preliminary data.</text>
</comment>
<dbReference type="SUPFAM" id="SSF56112">
    <property type="entry name" value="Protein kinase-like (PK-like)"/>
    <property type="match status" value="1"/>
</dbReference>